<proteinExistence type="predicted"/>
<dbReference type="EnsemblProtists" id="EOD30404">
    <property type="protein sequence ID" value="EOD30404"/>
    <property type="gene ID" value="EMIHUDRAFT_232924"/>
</dbReference>
<evidence type="ECO:0000313" key="1">
    <source>
        <dbReference type="EnsemblProtists" id="EOD11641"/>
    </source>
</evidence>
<protein>
    <submittedName>
        <fullName evidence="1">Uncharacterized protein</fullName>
    </submittedName>
</protein>
<dbReference type="KEGG" id="ehx:EMIHUDRAFT_214513"/>
<dbReference type="PaxDb" id="2903-EOD11641"/>
<reference evidence="1" key="2">
    <citation type="submission" date="2024-10" db="UniProtKB">
        <authorList>
            <consortium name="EnsemblProtists"/>
        </authorList>
    </citation>
    <scope>IDENTIFICATION</scope>
</reference>
<name>A0A0D3IK56_EMIH1</name>
<organism evidence="1 2">
    <name type="scientific">Emiliania huxleyi (strain CCMP1516)</name>
    <dbReference type="NCBI Taxonomy" id="280463"/>
    <lineage>
        <taxon>Eukaryota</taxon>
        <taxon>Haptista</taxon>
        <taxon>Haptophyta</taxon>
        <taxon>Prymnesiophyceae</taxon>
        <taxon>Isochrysidales</taxon>
        <taxon>Noelaerhabdaceae</taxon>
        <taxon>Emiliania</taxon>
    </lineage>
</organism>
<dbReference type="AlphaFoldDB" id="A0A0D3IK56"/>
<evidence type="ECO:0000313" key="2">
    <source>
        <dbReference type="Proteomes" id="UP000013827"/>
    </source>
</evidence>
<dbReference type="GeneID" id="17275676"/>
<dbReference type="KEGG" id="ehx:EMIHUDRAFT_232924"/>
<dbReference type="RefSeq" id="XP_005782833.1">
    <property type="nucleotide sequence ID" value="XM_005782776.1"/>
</dbReference>
<dbReference type="Proteomes" id="UP000013827">
    <property type="component" value="Unassembled WGS sequence"/>
</dbReference>
<sequence>MMDGFSSPDGHSSTSLREEERTAWLLNSLTDRKAAEASAALFYWVRAARYEPTPGERELLMECERRASRGAGIAALGGGLAGSLLSRSLKMPTPQRIVLGMTGALVGHGLATFRSHAPSLAMLLQHGAEARSSGDSNAYGDEAWD</sequence>
<dbReference type="EnsemblProtists" id="EOD11641">
    <property type="protein sequence ID" value="EOD11641"/>
    <property type="gene ID" value="EMIHUDRAFT_214513"/>
</dbReference>
<keyword evidence="2" id="KW-1185">Reference proteome</keyword>
<dbReference type="GeneID" id="17257763"/>
<dbReference type="HOGENOM" id="CLU_1790543_0_0_1"/>
<dbReference type="RefSeq" id="XP_005764070.1">
    <property type="nucleotide sequence ID" value="XM_005764013.1"/>
</dbReference>
<accession>A0A0D3IK56</accession>
<reference evidence="2" key="1">
    <citation type="journal article" date="2013" name="Nature">
        <title>Pan genome of the phytoplankton Emiliania underpins its global distribution.</title>
        <authorList>
            <person name="Read B.A."/>
            <person name="Kegel J."/>
            <person name="Klute M.J."/>
            <person name="Kuo A."/>
            <person name="Lefebvre S.C."/>
            <person name="Maumus F."/>
            <person name="Mayer C."/>
            <person name="Miller J."/>
            <person name="Monier A."/>
            <person name="Salamov A."/>
            <person name="Young J."/>
            <person name="Aguilar M."/>
            <person name="Claverie J.M."/>
            <person name="Frickenhaus S."/>
            <person name="Gonzalez K."/>
            <person name="Herman E.K."/>
            <person name="Lin Y.C."/>
            <person name="Napier J."/>
            <person name="Ogata H."/>
            <person name="Sarno A.F."/>
            <person name="Shmutz J."/>
            <person name="Schroeder D."/>
            <person name="de Vargas C."/>
            <person name="Verret F."/>
            <person name="von Dassow P."/>
            <person name="Valentin K."/>
            <person name="Van de Peer Y."/>
            <person name="Wheeler G."/>
            <person name="Dacks J.B."/>
            <person name="Delwiche C.F."/>
            <person name="Dyhrman S.T."/>
            <person name="Glockner G."/>
            <person name="John U."/>
            <person name="Richards T."/>
            <person name="Worden A.Z."/>
            <person name="Zhang X."/>
            <person name="Grigoriev I.V."/>
            <person name="Allen A.E."/>
            <person name="Bidle K."/>
            <person name="Borodovsky M."/>
            <person name="Bowler C."/>
            <person name="Brownlee C."/>
            <person name="Cock J.M."/>
            <person name="Elias M."/>
            <person name="Gladyshev V.N."/>
            <person name="Groth M."/>
            <person name="Guda C."/>
            <person name="Hadaegh A."/>
            <person name="Iglesias-Rodriguez M.D."/>
            <person name="Jenkins J."/>
            <person name="Jones B.M."/>
            <person name="Lawson T."/>
            <person name="Leese F."/>
            <person name="Lindquist E."/>
            <person name="Lobanov A."/>
            <person name="Lomsadze A."/>
            <person name="Malik S.B."/>
            <person name="Marsh M.E."/>
            <person name="Mackinder L."/>
            <person name="Mock T."/>
            <person name="Mueller-Roeber B."/>
            <person name="Pagarete A."/>
            <person name="Parker M."/>
            <person name="Probert I."/>
            <person name="Quesneville H."/>
            <person name="Raines C."/>
            <person name="Rensing S.A."/>
            <person name="Riano-Pachon D.M."/>
            <person name="Richier S."/>
            <person name="Rokitta S."/>
            <person name="Shiraiwa Y."/>
            <person name="Soanes D.M."/>
            <person name="van der Giezen M."/>
            <person name="Wahlund T.M."/>
            <person name="Williams B."/>
            <person name="Wilson W."/>
            <person name="Wolfe G."/>
            <person name="Wurch L.L."/>
        </authorList>
    </citation>
    <scope>NUCLEOTIDE SEQUENCE</scope>
</reference>